<comment type="caution">
    <text evidence="2">The sequence shown here is derived from an EMBL/GenBank/DDBJ whole genome shotgun (WGS) entry which is preliminary data.</text>
</comment>
<feature type="transmembrane region" description="Helical" evidence="1">
    <location>
        <begin position="63"/>
        <end position="82"/>
    </location>
</feature>
<protein>
    <submittedName>
        <fullName evidence="2">Uncharacterized protein</fullName>
    </submittedName>
</protein>
<evidence type="ECO:0000313" key="3">
    <source>
        <dbReference type="Proteomes" id="UP001230220"/>
    </source>
</evidence>
<organism evidence="2 3">
    <name type="scientific">Breznakia pachnodae</name>
    <dbReference type="NCBI Taxonomy" id="265178"/>
    <lineage>
        <taxon>Bacteria</taxon>
        <taxon>Bacillati</taxon>
        <taxon>Bacillota</taxon>
        <taxon>Erysipelotrichia</taxon>
        <taxon>Erysipelotrichales</taxon>
        <taxon>Erysipelotrichaceae</taxon>
        <taxon>Breznakia</taxon>
    </lineage>
</organism>
<gene>
    <name evidence="2" type="ORF">J2S15_002035</name>
</gene>
<feature type="transmembrane region" description="Helical" evidence="1">
    <location>
        <begin position="29"/>
        <end position="48"/>
    </location>
</feature>
<reference evidence="2 3" key="1">
    <citation type="submission" date="2023-07" db="EMBL/GenBank/DDBJ databases">
        <title>Genomic Encyclopedia of Type Strains, Phase IV (KMG-IV): sequencing the most valuable type-strain genomes for metagenomic binning, comparative biology and taxonomic classification.</title>
        <authorList>
            <person name="Goeker M."/>
        </authorList>
    </citation>
    <scope>NUCLEOTIDE SEQUENCE [LARGE SCALE GENOMIC DNA]</scope>
    <source>
        <strain evidence="2 3">DSM 16784</strain>
    </source>
</reference>
<keyword evidence="1" id="KW-1133">Transmembrane helix</keyword>
<feature type="transmembrane region" description="Helical" evidence="1">
    <location>
        <begin position="88"/>
        <end position="105"/>
    </location>
</feature>
<keyword evidence="3" id="KW-1185">Reference proteome</keyword>
<evidence type="ECO:0000313" key="2">
    <source>
        <dbReference type="EMBL" id="MDQ0361288.1"/>
    </source>
</evidence>
<dbReference type="RefSeq" id="WP_307407887.1">
    <property type="nucleotide sequence ID" value="NZ_JAUSUR010000003.1"/>
</dbReference>
<dbReference type="EMBL" id="JAUSUR010000003">
    <property type="protein sequence ID" value="MDQ0361288.1"/>
    <property type="molecule type" value="Genomic_DNA"/>
</dbReference>
<keyword evidence="1" id="KW-0812">Transmembrane</keyword>
<dbReference type="Proteomes" id="UP001230220">
    <property type="component" value="Unassembled WGS sequence"/>
</dbReference>
<sequence>MKRLILVYIAALLLSTIYCKPVEGKVITTFINSILNTILYVGIWYVLVKWESSRDEKSWRKKLSYYFLIPLGVVTLLEILFLILDRNFGNFAIVLPAMAYTYLTINGNKYFA</sequence>
<evidence type="ECO:0000256" key="1">
    <source>
        <dbReference type="SAM" id="Phobius"/>
    </source>
</evidence>
<keyword evidence="1" id="KW-0472">Membrane</keyword>
<proteinExistence type="predicted"/>
<accession>A0ABU0E317</accession>
<name>A0ABU0E317_9FIRM</name>